<dbReference type="RefSeq" id="WP_380164735.1">
    <property type="nucleotide sequence ID" value="NZ_JBHTNU010000007.1"/>
</dbReference>
<evidence type="ECO:0000256" key="1">
    <source>
        <dbReference type="ARBA" id="ARBA00003487"/>
    </source>
</evidence>
<organism evidence="6 7">
    <name type="scientific">Kroppenstedtia sanguinis</name>
    <dbReference type="NCBI Taxonomy" id="1380684"/>
    <lineage>
        <taxon>Bacteria</taxon>
        <taxon>Bacillati</taxon>
        <taxon>Bacillota</taxon>
        <taxon>Bacilli</taxon>
        <taxon>Bacillales</taxon>
        <taxon>Thermoactinomycetaceae</taxon>
        <taxon>Kroppenstedtia</taxon>
    </lineage>
</organism>
<comment type="caution">
    <text evidence="6">The sequence shown here is derived from an EMBL/GenBank/DDBJ whole genome shotgun (WGS) entry which is preliminary data.</text>
</comment>
<evidence type="ECO:0000256" key="4">
    <source>
        <dbReference type="SAM" id="MobiDB-lite"/>
    </source>
</evidence>
<gene>
    <name evidence="6" type="ORF">ACFQ4Y_09005</name>
</gene>
<keyword evidence="3" id="KW-0501">Molybdenum cofactor biosynthesis</keyword>
<evidence type="ECO:0000259" key="5">
    <source>
        <dbReference type="SMART" id="SM00852"/>
    </source>
</evidence>
<sequence length="162" mass="17718">MWRVGIVTASDKGARGEREDRSGETIRQLIHEPDFEVAAWELVPDEQKRIQEILIRMADVEGLNLVLTTGGTGLSPRDVTPEATREVIHREVPGIPEAMRLASLRKTPYGMLSRGVAGLREKTLILNLPGSPKAVQECLEAVLPVLPHALETVTGVFGDHGN</sequence>
<dbReference type="PANTHER" id="PTHR43764:SF1">
    <property type="entry name" value="MOLYBDOPTERIN MOLYBDOTRANSFERASE"/>
    <property type="match status" value="1"/>
</dbReference>
<dbReference type="PANTHER" id="PTHR43764">
    <property type="entry name" value="MOLYBDENUM COFACTOR BIOSYNTHESIS"/>
    <property type="match status" value="1"/>
</dbReference>
<reference evidence="7" key="1">
    <citation type="journal article" date="2019" name="Int. J. Syst. Evol. Microbiol.">
        <title>The Global Catalogue of Microorganisms (GCM) 10K type strain sequencing project: providing services to taxonomists for standard genome sequencing and annotation.</title>
        <authorList>
            <consortium name="The Broad Institute Genomics Platform"/>
            <consortium name="The Broad Institute Genome Sequencing Center for Infectious Disease"/>
            <person name="Wu L."/>
            <person name="Ma J."/>
        </authorList>
    </citation>
    <scope>NUCLEOTIDE SEQUENCE [LARGE SCALE GENOMIC DNA]</scope>
    <source>
        <strain evidence="7">S1</strain>
    </source>
</reference>
<dbReference type="Pfam" id="PF00994">
    <property type="entry name" value="MoCF_biosynth"/>
    <property type="match status" value="1"/>
</dbReference>
<dbReference type="CDD" id="cd00886">
    <property type="entry name" value="MogA_MoaB"/>
    <property type="match status" value="1"/>
</dbReference>
<feature type="region of interest" description="Disordered" evidence="4">
    <location>
        <begin position="1"/>
        <end position="23"/>
    </location>
</feature>
<name>A0ABW4C8I0_9BACL</name>
<comment type="function">
    <text evidence="1">May be involved in the biosynthesis of molybdopterin.</text>
</comment>
<dbReference type="SUPFAM" id="SSF53218">
    <property type="entry name" value="Molybdenum cofactor biosynthesis proteins"/>
    <property type="match status" value="1"/>
</dbReference>
<dbReference type="Proteomes" id="UP001597282">
    <property type="component" value="Unassembled WGS sequence"/>
</dbReference>
<proteinExistence type="predicted"/>
<accession>A0ABW4C8I0</accession>
<dbReference type="Gene3D" id="3.40.980.10">
    <property type="entry name" value="MoaB/Mog-like domain"/>
    <property type="match status" value="1"/>
</dbReference>
<feature type="domain" description="MoaB/Mog" evidence="5">
    <location>
        <begin position="5"/>
        <end position="149"/>
    </location>
</feature>
<dbReference type="SMART" id="SM00852">
    <property type="entry name" value="MoCF_biosynth"/>
    <property type="match status" value="1"/>
</dbReference>
<evidence type="ECO:0000256" key="3">
    <source>
        <dbReference type="ARBA" id="ARBA00023150"/>
    </source>
</evidence>
<dbReference type="PROSITE" id="PS01078">
    <property type="entry name" value="MOCF_BIOSYNTHESIS_1"/>
    <property type="match status" value="1"/>
</dbReference>
<dbReference type="InterPro" id="IPR008284">
    <property type="entry name" value="MoCF_biosynth_CS"/>
</dbReference>
<protein>
    <submittedName>
        <fullName evidence="6">Molybdenum cofactor biosynthesis protein B</fullName>
    </submittedName>
</protein>
<feature type="compositionally biased region" description="Basic and acidic residues" evidence="4">
    <location>
        <begin position="12"/>
        <end position="23"/>
    </location>
</feature>
<evidence type="ECO:0000256" key="2">
    <source>
        <dbReference type="ARBA" id="ARBA00005046"/>
    </source>
</evidence>
<keyword evidence="7" id="KW-1185">Reference proteome</keyword>
<comment type="pathway">
    <text evidence="2">Cofactor biosynthesis; molybdopterin biosynthesis.</text>
</comment>
<evidence type="ECO:0000313" key="7">
    <source>
        <dbReference type="Proteomes" id="UP001597282"/>
    </source>
</evidence>
<dbReference type="NCBIfam" id="TIGR00177">
    <property type="entry name" value="molyb_syn"/>
    <property type="match status" value="1"/>
</dbReference>
<evidence type="ECO:0000313" key="6">
    <source>
        <dbReference type="EMBL" id="MFD1427062.1"/>
    </source>
</evidence>
<dbReference type="InterPro" id="IPR036425">
    <property type="entry name" value="MoaB/Mog-like_dom_sf"/>
</dbReference>
<dbReference type="InterPro" id="IPR051920">
    <property type="entry name" value="MPT_Adenylyltrnsfr/MoaC-Rel"/>
</dbReference>
<dbReference type="EMBL" id="JBHTNU010000007">
    <property type="protein sequence ID" value="MFD1427062.1"/>
    <property type="molecule type" value="Genomic_DNA"/>
</dbReference>
<dbReference type="InterPro" id="IPR001453">
    <property type="entry name" value="MoaB/Mog_dom"/>
</dbReference>